<keyword evidence="2" id="KW-1185">Reference proteome</keyword>
<reference evidence="1 2" key="1">
    <citation type="submission" date="2021-03" db="EMBL/GenBank/DDBJ databases">
        <title>Identification of novel Bacillus strains.</title>
        <authorList>
            <person name="Xiao Z."/>
            <person name="Li Y."/>
            <person name="Shen J."/>
        </authorList>
    </citation>
    <scope>NUCLEOTIDE SEQUENCE [LARGE SCALE GENOMIC DNA]</scope>
    <source>
        <strain evidence="1 2">SY8</strain>
    </source>
</reference>
<proteinExistence type="predicted"/>
<evidence type="ECO:0000313" key="2">
    <source>
        <dbReference type="Proteomes" id="UP000677611"/>
    </source>
</evidence>
<dbReference type="Proteomes" id="UP000677611">
    <property type="component" value="Unassembled WGS sequence"/>
</dbReference>
<sequence>MFQIRYKILRNMLDISDDLKGEDGYFRLIVDDESYGMYIDNEEVIDFSSSVFWNFSYLLEVIILLKEHNVVYLSDIETPRSWIEIKKYDNERLLISEADADKPIGSCAVEVGPLTNVTYPYWKDKVIPLKDFKQELLKESKKYVKDLKKLNDEDHSEVLKLEYLIEQVENKYS</sequence>
<evidence type="ECO:0000313" key="1">
    <source>
        <dbReference type="EMBL" id="MBO1627414.1"/>
    </source>
</evidence>
<protein>
    <submittedName>
        <fullName evidence="1">Uncharacterized protein</fullName>
    </submittedName>
</protein>
<accession>A0ABS3P2J6</accession>
<organism evidence="1 2">
    <name type="scientific">Bacillus arachidis</name>
    <dbReference type="NCBI Taxonomy" id="2819290"/>
    <lineage>
        <taxon>Bacteria</taxon>
        <taxon>Bacillati</taxon>
        <taxon>Bacillota</taxon>
        <taxon>Bacilli</taxon>
        <taxon>Bacillales</taxon>
        <taxon>Bacillaceae</taxon>
        <taxon>Bacillus</taxon>
    </lineage>
</organism>
<dbReference type="RefSeq" id="WP_208018749.1">
    <property type="nucleotide sequence ID" value="NZ_JAGDQJ010000024.1"/>
</dbReference>
<dbReference type="EMBL" id="JAGDQJ010000024">
    <property type="protein sequence ID" value="MBO1627414.1"/>
    <property type="molecule type" value="Genomic_DNA"/>
</dbReference>
<comment type="caution">
    <text evidence="1">The sequence shown here is derived from an EMBL/GenBank/DDBJ whole genome shotgun (WGS) entry which is preliminary data.</text>
</comment>
<gene>
    <name evidence="1" type="ORF">J4P90_19685</name>
</gene>
<name>A0ABS3P2J6_9BACI</name>